<proteinExistence type="predicted"/>
<feature type="domain" description="Reverse transcriptase" evidence="1">
    <location>
        <begin position="341"/>
        <end position="458"/>
    </location>
</feature>
<dbReference type="InterPro" id="IPR000477">
    <property type="entry name" value="RT_dom"/>
</dbReference>
<accession>A0A438GA86</accession>
<sequence>MARQQIKVAAKSQTRIRTERSMMFSLVKSGSNCFVVADQSEMQVELEFAKPGTTDFESTSELMPKLQEMSLDAGSFKEMDRAREHSDAKHLNAHKRAERVNSEKITAAPAITNNAVTVTSPGCTLKVATLHSAHRPAMELSLSVGKEEETYLIREGSAFSRLMAFSKVLGLPVDGYEEEILSLLEKLEIRMGRQCERGKRIIFGDLVRVLELLEMEVGAFSMLCRFRNCEGSFVWMFLGVYGPILVEEREDFWVELGAIREGENSIKEGVARAFQLLLSETREWRPSMKGLTFNSLSPADSAALEVPFSEKEVFSALSSLCGDKALGCFERSLNAIFMVLVPKKGGGGAEELKDFRSISLVKGLYKLLAKILVNRLKRVVDSLASDFQHAFVGGRQILDVVLIANEAIDSRLKTNLRGLLCKLDIEKAYDHVNWNCVIAMMDKMGFDSKWLGWNRWCISTVHFSIWSTALLLVSPAILEGLRMVVSLSLKVKRRNVAGEVVCSSFKINLEKSELIPVGEVPNLEELAKVLGCKVGSLPSTYLSLPLVFLTSLVSLHLFNKALLGKWSWRFVKERNPLWKRVIVGKYRMQEGEWCTKEVRGRYGVGVWKSIRNGWEVFKDKTRFQVGSRNRRPRFIRQFNDWELEEVDAFFERLHSYSIDSSTFDTMVWLETKDGDFSVQSFYSSLASRRMEPFSYGTVWNSWAPVRASFFAWEAT</sequence>
<gene>
    <name evidence="2" type="ORF">CK203_063086</name>
</gene>
<protein>
    <recommendedName>
        <fullName evidence="1">Reverse transcriptase domain-containing protein</fullName>
    </recommendedName>
</protein>
<dbReference type="AlphaFoldDB" id="A0A438GA86"/>
<dbReference type="Proteomes" id="UP000288805">
    <property type="component" value="Unassembled WGS sequence"/>
</dbReference>
<name>A0A438GA86_VITVI</name>
<evidence type="ECO:0000313" key="3">
    <source>
        <dbReference type="Proteomes" id="UP000288805"/>
    </source>
</evidence>
<dbReference type="EMBL" id="QGNW01000507">
    <property type="protein sequence ID" value="RVW69133.1"/>
    <property type="molecule type" value="Genomic_DNA"/>
</dbReference>
<dbReference type="Pfam" id="PF00078">
    <property type="entry name" value="RVT_1"/>
    <property type="match status" value="1"/>
</dbReference>
<dbReference type="PANTHER" id="PTHR46890:SF50">
    <property type="entry name" value="RNA-DIRECTED DNA POLYMERASE, EUKARYOTA, REVERSE TRANSCRIPTASE ZINC-BINDING DOMAIN PROTEIN-RELATED"/>
    <property type="match status" value="1"/>
</dbReference>
<dbReference type="InterPro" id="IPR052343">
    <property type="entry name" value="Retrotransposon-Effector_Assoc"/>
</dbReference>
<evidence type="ECO:0000313" key="2">
    <source>
        <dbReference type="EMBL" id="RVW69133.1"/>
    </source>
</evidence>
<organism evidence="2 3">
    <name type="scientific">Vitis vinifera</name>
    <name type="common">Grape</name>
    <dbReference type="NCBI Taxonomy" id="29760"/>
    <lineage>
        <taxon>Eukaryota</taxon>
        <taxon>Viridiplantae</taxon>
        <taxon>Streptophyta</taxon>
        <taxon>Embryophyta</taxon>
        <taxon>Tracheophyta</taxon>
        <taxon>Spermatophyta</taxon>
        <taxon>Magnoliopsida</taxon>
        <taxon>eudicotyledons</taxon>
        <taxon>Gunneridae</taxon>
        <taxon>Pentapetalae</taxon>
        <taxon>rosids</taxon>
        <taxon>Vitales</taxon>
        <taxon>Vitaceae</taxon>
        <taxon>Viteae</taxon>
        <taxon>Vitis</taxon>
    </lineage>
</organism>
<dbReference type="PANTHER" id="PTHR46890">
    <property type="entry name" value="NON-LTR RETROLELEMENT REVERSE TRANSCRIPTASE-LIKE PROTEIN-RELATED"/>
    <property type="match status" value="1"/>
</dbReference>
<comment type="caution">
    <text evidence="2">The sequence shown here is derived from an EMBL/GenBank/DDBJ whole genome shotgun (WGS) entry which is preliminary data.</text>
</comment>
<evidence type="ECO:0000259" key="1">
    <source>
        <dbReference type="Pfam" id="PF00078"/>
    </source>
</evidence>
<reference evidence="2 3" key="1">
    <citation type="journal article" date="2018" name="PLoS Genet.">
        <title>Population sequencing reveals clonal diversity and ancestral inbreeding in the grapevine cultivar Chardonnay.</title>
        <authorList>
            <person name="Roach M.J."/>
            <person name="Johnson D.L."/>
            <person name="Bohlmann J."/>
            <person name="van Vuuren H.J."/>
            <person name="Jones S.J."/>
            <person name="Pretorius I.S."/>
            <person name="Schmidt S.A."/>
            <person name="Borneman A.R."/>
        </authorList>
    </citation>
    <scope>NUCLEOTIDE SEQUENCE [LARGE SCALE GENOMIC DNA]</scope>
    <source>
        <strain evidence="3">cv. Chardonnay</strain>
        <tissue evidence="2">Leaf</tissue>
    </source>
</reference>